<dbReference type="OrthoDB" id="4501769at2759"/>
<gene>
    <name evidence="4" type="primary">CDR3</name>
    <name evidence="4" type="ORF">Cantr_07338</name>
</gene>
<evidence type="ECO:0000259" key="3">
    <source>
        <dbReference type="PROSITE" id="PS50893"/>
    </source>
</evidence>
<name>A0A367XZX8_9ASCO</name>
<dbReference type="AlphaFoldDB" id="A0A367XZX8"/>
<sequence>MPNRKSQGQPYQGYYNNKSQGQPYYGYYSGFNKSASAQIHHLARSMTQGAQSYFDDTQTTATAHPNGVNPIFDKTDPTLDPESPSFSSKRWVQNMWKLYQSDSEYYKPGKLGVAYKNLRVYGDAIESDYQTTVSNGVFKYAKKLINKFRKQSDEYTFDILKPMEGLIKPGEVTVVLGRPDGFKIADGSIISYDGITQEEIKNHLRGEVVYCAETETHFPNLTVGEPLTHGGCDHGYLWVNPYKNTKVGNDFVRGVSGGERKRVSIAEVSLVQASIQCWDNSTRGLDAATALEFISSLKTSASILNDTPLIAIYQCSQDAYDLFDKVIVMYEGYQIFFGSSQRAAAYFKKMGYVCQDRQTVPDFLTSITNPAKESSNQDMKNRPKNAQGVLQILEKISRETGTFRTD</sequence>
<dbReference type="PROSITE" id="PS00211">
    <property type="entry name" value="ABC_TRANSPORTER_1"/>
    <property type="match status" value="1"/>
</dbReference>
<keyword evidence="1" id="KW-0813">Transport</keyword>
<dbReference type="Proteomes" id="UP000253472">
    <property type="component" value="Unassembled WGS sequence"/>
</dbReference>
<dbReference type="GO" id="GO:0016887">
    <property type="term" value="F:ATP hydrolysis activity"/>
    <property type="evidence" value="ECO:0007669"/>
    <property type="project" value="InterPro"/>
</dbReference>
<feature type="domain" description="ABC transporter" evidence="3">
    <location>
        <begin position="142"/>
        <end position="356"/>
    </location>
</feature>
<dbReference type="SUPFAM" id="SSF52540">
    <property type="entry name" value="P-loop containing nucleoside triphosphate hydrolases"/>
    <property type="match status" value="1"/>
</dbReference>
<dbReference type="PANTHER" id="PTHR19241">
    <property type="entry name" value="ATP-BINDING CASSETTE TRANSPORTER"/>
    <property type="match status" value="1"/>
</dbReference>
<dbReference type="GO" id="GO:0005524">
    <property type="term" value="F:ATP binding"/>
    <property type="evidence" value="ECO:0007669"/>
    <property type="project" value="InterPro"/>
</dbReference>
<feature type="region of interest" description="Disordered" evidence="2">
    <location>
        <begin position="64"/>
        <end position="86"/>
    </location>
</feature>
<evidence type="ECO:0000256" key="2">
    <source>
        <dbReference type="SAM" id="MobiDB-lite"/>
    </source>
</evidence>
<organism evidence="4 5">
    <name type="scientific">Candida viswanathii</name>
    <dbReference type="NCBI Taxonomy" id="5486"/>
    <lineage>
        <taxon>Eukaryota</taxon>
        <taxon>Fungi</taxon>
        <taxon>Dikarya</taxon>
        <taxon>Ascomycota</taxon>
        <taxon>Saccharomycotina</taxon>
        <taxon>Pichiomycetes</taxon>
        <taxon>Debaryomycetaceae</taxon>
        <taxon>Candida/Lodderomyces clade</taxon>
        <taxon>Candida</taxon>
    </lineage>
</organism>
<dbReference type="InterPro" id="IPR003439">
    <property type="entry name" value="ABC_transporter-like_ATP-bd"/>
</dbReference>
<evidence type="ECO:0000313" key="4">
    <source>
        <dbReference type="EMBL" id="RCK59186.1"/>
    </source>
</evidence>
<evidence type="ECO:0000256" key="1">
    <source>
        <dbReference type="ARBA" id="ARBA00022448"/>
    </source>
</evidence>
<dbReference type="Gene3D" id="3.40.50.300">
    <property type="entry name" value="P-loop containing nucleotide triphosphate hydrolases"/>
    <property type="match status" value="1"/>
</dbReference>
<accession>A0A367XZX8</accession>
<dbReference type="InterPro" id="IPR029481">
    <property type="entry name" value="ABC_trans_N"/>
</dbReference>
<dbReference type="PROSITE" id="PS50893">
    <property type="entry name" value="ABC_TRANSPORTER_2"/>
    <property type="match status" value="1"/>
</dbReference>
<dbReference type="InterPro" id="IPR027417">
    <property type="entry name" value="P-loop_NTPase"/>
</dbReference>
<evidence type="ECO:0000313" key="5">
    <source>
        <dbReference type="Proteomes" id="UP000253472"/>
    </source>
</evidence>
<dbReference type="EMBL" id="QLNQ01000027">
    <property type="protein sequence ID" value="RCK59186.1"/>
    <property type="molecule type" value="Genomic_DNA"/>
</dbReference>
<protein>
    <submittedName>
        <fullName evidence="4">Opaque-specific ABC transporter CDR3</fullName>
    </submittedName>
</protein>
<dbReference type="STRING" id="5486.A0A367XZX8"/>
<comment type="caution">
    <text evidence="4">The sequence shown here is derived from an EMBL/GenBank/DDBJ whole genome shotgun (WGS) entry which is preliminary data.</text>
</comment>
<reference evidence="4 5" key="1">
    <citation type="submission" date="2018-06" db="EMBL/GenBank/DDBJ databases">
        <title>Whole genome sequencing of Candida tropicalis (genome annotated by CSBL at Korea University).</title>
        <authorList>
            <person name="Ahn J."/>
        </authorList>
    </citation>
    <scope>NUCLEOTIDE SEQUENCE [LARGE SCALE GENOMIC DNA]</scope>
    <source>
        <strain evidence="4 5">ATCC 20962</strain>
    </source>
</reference>
<keyword evidence="5" id="KW-1185">Reference proteome</keyword>
<dbReference type="Pfam" id="PF14510">
    <property type="entry name" value="ABC_trans_N"/>
    <property type="match status" value="1"/>
</dbReference>
<dbReference type="InterPro" id="IPR017871">
    <property type="entry name" value="ABC_transporter-like_CS"/>
</dbReference>
<dbReference type="Pfam" id="PF00005">
    <property type="entry name" value="ABC_tran"/>
    <property type="match status" value="1"/>
</dbReference>
<proteinExistence type="predicted"/>